<accession>A0A918XU39</accession>
<sequence length="115" mass="11783">MTRVNASIARTAAVAGVLALALTASGTTPADAQAARLCTPRADLLMDRLGKQYGEVLTAAGVDADGNLVQVYSSDDRGTWTIAITIPGGPTCVISAGEGWVREQTAELPKPGQNS</sequence>
<feature type="chain" id="PRO_5038054846" evidence="1">
    <location>
        <begin position="31"/>
        <end position="115"/>
    </location>
</feature>
<dbReference type="RefSeq" id="WP_229837364.1">
    <property type="nucleotide sequence ID" value="NZ_BMZS01000008.1"/>
</dbReference>
<evidence type="ECO:0000256" key="1">
    <source>
        <dbReference type="SAM" id="SignalP"/>
    </source>
</evidence>
<reference evidence="2" key="1">
    <citation type="journal article" date="2014" name="Int. J. Syst. Evol. Microbiol.">
        <title>Complete genome sequence of Corynebacterium casei LMG S-19264T (=DSM 44701T), isolated from a smear-ripened cheese.</title>
        <authorList>
            <consortium name="US DOE Joint Genome Institute (JGI-PGF)"/>
            <person name="Walter F."/>
            <person name="Albersmeier A."/>
            <person name="Kalinowski J."/>
            <person name="Ruckert C."/>
        </authorList>
    </citation>
    <scope>NUCLEOTIDE SEQUENCE</scope>
    <source>
        <strain evidence="2">KCTC 42651</strain>
    </source>
</reference>
<reference evidence="2" key="2">
    <citation type="submission" date="2020-09" db="EMBL/GenBank/DDBJ databases">
        <authorList>
            <person name="Sun Q."/>
            <person name="Kim S."/>
        </authorList>
    </citation>
    <scope>NUCLEOTIDE SEQUENCE</scope>
    <source>
        <strain evidence="2">KCTC 42651</strain>
    </source>
</reference>
<comment type="caution">
    <text evidence="2">The sequence shown here is derived from an EMBL/GenBank/DDBJ whole genome shotgun (WGS) entry which is preliminary data.</text>
</comment>
<keyword evidence="1" id="KW-0732">Signal</keyword>
<proteinExistence type="predicted"/>
<protein>
    <submittedName>
        <fullName evidence="2">Uncharacterized protein</fullName>
    </submittedName>
</protein>
<keyword evidence="3" id="KW-1185">Reference proteome</keyword>
<evidence type="ECO:0000313" key="2">
    <source>
        <dbReference type="EMBL" id="GHD56279.1"/>
    </source>
</evidence>
<name>A0A918XU39_9PROT</name>
<organism evidence="2 3">
    <name type="scientific">Thalassobaculum fulvum</name>
    <dbReference type="NCBI Taxonomy" id="1633335"/>
    <lineage>
        <taxon>Bacteria</taxon>
        <taxon>Pseudomonadati</taxon>
        <taxon>Pseudomonadota</taxon>
        <taxon>Alphaproteobacteria</taxon>
        <taxon>Rhodospirillales</taxon>
        <taxon>Thalassobaculaceae</taxon>
        <taxon>Thalassobaculum</taxon>
    </lineage>
</organism>
<dbReference type="Proteomes" id="UP000630353">
    <property type="component" value="Unassembled WGS sequence"/>
</dbReference>
<gene>
    <name evidence="2" type="ORF">GCM10017083_36260</name>
</gene>
<feature type="signal peptide" evidence="1">
    <location>
        <begin position="1"/>
        <end position="30"/>
    </location>
</feature>
<evidence type="ECO:0000313" key="3">
    <source>
        <dbReference type="Proteomes" id="UP000630353"/>
    </source>
</evidence>
<dbReference type="EMBL" id="BMZS01000008">
    <property type="protein sequence ID" value="GHD56279.1"/>
    <property type="molecule type" value="Genomic_DNA"/>
</dbReference>
<dbReference type="AlphaFoldDB" id="A0A918XU39"/>